<gene>
    <name evidence="1" type="ORF">BSL82_01385</name>
</gene>
<dbReference type="AlphaFoldDB" id="A0A1L3ZR57"/>
<accession>A0A1L3ZR57</accession>
<evidence type="ECO:0000313" key="2">
    <source>
        <dbReference type="Proteomes" id="UP000182063"/>
    </source>
</evidence>
<dbReference type="RefSeq" id="WP_072595693.1">
    <property type="nucleotide sequence ID" value="NZ_CP018221.1"/>
</dbReference>
<name>A0A1L3ZR57_9SPHN</name>
<proteinExistence type="predicted"/>
<organism evidence="1 2">
    <name type="scientific">Tardibacter chloracetimidivorans</name>
    <dbReference type="NCBI Taxonomy" id="1921510"/>
    <lineage>
        <taxon>Bacteria</taxon>
        <taxon>Pseudomonadati</taxon>
        <taxon>Pseudomonadota</taxon>
        <taxon>Alphaproteobacteria</taxon>
        <taxon>Sphingomonadales</taxon>
        <taxon>Sphingomonadaceae</taxon>
        <taxon>Tardibacter</taxon>
    </lineage>
</organism>
<dbReference type="KEGG" id="sphj:BSL82_01385"/>
<dbReference type="EMBL" id="CP018221">
    <property type="protein sequence ID" value="API58117.1"/>
    <property type="molecule type" value="Genomic_DNA"/>
</dbReference>
<dbReference type="STRING" id="1921510.BSL82_01385"/>
<keyword evidence="2" id="KW-1185">Reference proteome</keyword>
<evidence type="ECO:0000313" key="1">
    <source>
        <dbReference type="EMBL" id="API58117.1"/>
    </source>
</evidence>
<evidence type="ECO:0008006" key="3">
    <source>
        <dbReference type="Google" id="ProtNLM"/>
    </source>
</evidence>
<dbReference type="OrthoDB" id="9152892at2"/>
<reference evidence="2" key="1">
    <citation type="submission" date="2016-11" db="EMBL/GenBank/DDBJ databases">
        <title>Complete Genome Sequence of alachlor-degrading Sphingomonas sp. strain JJ-A5.</title>
        <authorList>
            <person name="Lee H."/>
            <person name="Ka J.-O."/>
        </authorList>
    </citation>
    <scope>NUCLEOTIDE SEQUENCE [LARGE SCALE GENOMIC DNA]</scope>
    <source>
        <strain evidence="2">JJ-A5</strain>
    </source>
</reference>
<dbReference type="Proteomes" id="UP000182063">
    <property type="component" value="Chromosome"/>
</dbReference>
<sequence>MAQPNNPVSEVDLCAYVDGQLDIARRIEVEDYLARHPDAAAALMADLKSSDAMRLALGDRPAPRADIVERAVQLDRRLAAQRIRRLMPRLSFAALATLCLWLAQDEIGEALVSTSQAAVPPFANEAIQTHNTARLRDTMTSQVKTTVIDATAIREATRIVFPRPSDDWRIMDTRLVPSDDGTGLEISLQTGLGVPLTFFAVPTRSSAPSLPDAIELSGASVAYWRKGNIGYALAGSITPVELDRLAEDFADNPID</sequence>
<protein>
    <recommendedName>
        <fullName evidence="3">Anti-sigma factor</fullName>
    </recommendedName>
</protein>